<feature type="transmembrane region" description="Helical" evidence="1">
    <location>
        <begin position="78"/>
        <end position="100"/>
    </location>
</feature>
<dbReference type="EMBL" id="AFVQ02000175">
    <property type="protein sequence ID" value="KLI01718.1"/>
    <property type="molecule type" value="Genomic_DNA"/>
</dbReference>
<gene>
    <name evidence="2" type="ORF">SINU_11985</name>
</gene>
<dbReference type="AlphaFoldDB" id="A0A0U1QLM6"/>
<feature type="transmembrane region" description="Helical" evidence="1">
    <location>
        <begin position="53"/>
        <end position="72"/>
    </location>
</feature>
<accession>A0A0U1QLM6</accession>
<dbReference type="RefSeq" id="WP_010025234.1">
    <property type="nucleotide sequence ID" value="NZ_AFVQ02000175.1"/>
</dbReference>
<keyword evidence="1" id="KW-1133">Transmembrane helix</keyword>
<organism evidence="2 3">
    <name type="scientific">Sporolactobacillus inulinus CASD</name>
    <dbReference type="NCBI Taxonomy" id="1069536"/>
    <lineage>
        <taxon>Bacteria</taxon>
        <taxon>Bacillati</taxon>
        <taxon>Bacillota</taxon>
        <taxon>Bacilli</taxon>
        <taxon>Bacillales</taxon>
        <taxon>Sporolactobacillaceae</taxon>
        <taxon>Sporolactobacillus</taxon>
    </lineage>
</organism>
<protein>
    <submittedName>
        <fullName evidence="2">Uncharacterized protein</fullName>
    </submittedName>
</protein>
<proteinExistence type="predicted"/>
<evidence type="ECO:0000313" key="3">
    <source>
        <dbReference type="Proteomes" id="UP000035553"/>
    </source>
</evidence>
<evidence type="ECO:0000256" key="1">
    <source>
        <dbReference type="SAM" id="Phobius"/>
    </source>
</evidence>
<sequence>MENQQIIDTYKKLLAFADEDDSDKKIITYLRTLDTDRLQQLLMLYDFPKYSTFSNMQSVFAAGTIVALVFSFPTGDVYMLIALKLLYSVLISAAALWVIGKKFYESRIKKIAELSAKYFQQKKVQTCITFVLNEKYKKIS</sequence>
<reference evidence="2 3" key="1">
    <citation type="journal article" date="2011" name="J. Bacteriol.">
        <title>Draft genome sequence of Sporolactobacillus inulinus strain CASD, an efficient D-lactic acid-producing bacterium with high-concentration lactate tolerance capability.</title>
        <authorList>
            <person name="Yu B."/>
            <person name="Su F."/>
            <person name="Wang L."/>
            <person name="Xu K."/>
            <person name="Zhao B."/>
            <person name="Xu P."/>
        </authorList>
    </citation>
    <scope>NUCLEOTIDE SEQUENCE [LARGE SCALE GENOMIC DNA]</scope>
    <source>
        <strain evidence="2 3">CASD</strain>
    </source>
</reference>
<dbReference type="Proteomes" id="UP000035553">
    <property type="component" value="Unassembled WGS sequence"/>
</dbReference>
<keyword evidence="1" id="KW-0812">Transmembrane</keyword>
<keyword evidence="1" id="KW-0472">Membrane</keyword>
<name>A0A0U1QLM6_9BACL</name>
<evidence type="ECO:0000313" key="2">
    <source>
        <dbReference type="EMBL" id="KLI01718.1"/>
    </source>
</evidence>
<comment type="caution">
    <text evidence="2">The sequence shown here is derived from an EMBL/GenBank/DDBJ whole genome shotgun (WGS) entry which is preliminary data.</text>
</comment>
<keyword evidence="3" id="KW-1185">Reference proteome</keyword>